<dbReference type="InterPro" id="IPR017789">
    <property type="entry name" value="Frataxin"/>
</dbReference>
<evidence type="ECO:0000313" key="13">
    <source>
        <dbReference type="Proteomes" id="UP000694888"/>
    </source>
</evidence>
<dbReference type="InterPro" id="IPR020895">
    <property type="entry name" value="Frataxin_CS"/>
</dbReference>
<evidence type="ECO:0000256" key="7">
    <source>
        <dbReference type="ARBA" id="ARBA00022946"/>
    </source>
</evidence>
<dbReference type="PROSITE" id="PS01344">
    <property type="entry name" value="FRATAXIN_1"/>
    <property type="match status" value="1"/>
</dbReference>
<sequence length="208" mass="23281">MNAINNSGIAVLSRLATECLRRQATSRYSSRHIMRVSVGAINGFDFSTKTRDESQRSMIKQPQPLSLNVCNIHQASRLLSSGSDLQPTEVTEIEYEGYAEETLDSLCDFFEDLPETESCNEDYDCAFASGVLTVHVGGSEGTYVINKQTPNKQLWLSSPISGPKRYDYCNGQWLYLRDGTGLHKLLEVELSDIMNLKINLSKCKFYSG</sequence>
<keyword evidence="11" id="KW-0496">Mitochondrion</keyword>
<evidence type="ECO:0000256" key="6">
    <source>
        <dbReference type="ARBA" id="ARBA00022496"/>
    </source>
</evidence>
<accession>A0ABM0JZI9</accession>
<evidence type="ECO:0000256" key="12">
    <source>
        <dbReference type="ARBA" id="ARBA00047990"/>
    </source>
</evidence>
<dbReference type="Gene3D" id="3.30.920.10">
    <property type="entry name" value="Frataxin/CyaY"/>
    <property type="match status" value="1"/>
</dbReference>
<organism evidence="13 14">
    <name type="scientific">Aplysia californica</name>
    <name type="common">California sea hare</name>
    <dbReference type="NCBI Taxonomy" id="6500"/>
    <lineage>
        <taxon>Eukaryota</taxon>
        <taxon>Metazoa</taxon>
        <taxon>Spiralia</taxon>
        <taxon>Lophotrochozoa</taxon>
        <taxon>Mollusca</taxon>
        <taxon>Gastropoda</taxon>
        <taxon>Heterobranchia</taxon>
        <taxon>Euthyneura</taxon>
        <taxon>Tectipleura</taxon>
        <taxon>Aplysiida</taxon>
        <taxon>Aplysioidea</taxon>
        <taxon>Aplysiidae</taxon>
        <taxon>Aplysia</taxon>
    </lineage>
</organism>
<keyword evidence="7" id="KW-0809">Transit peptide</keyword>
<keyword evidence="13" id="KW-1185">Reference proteome</keyword>
<evidence type="ECO:0000313" key="14">
    <source>
        <dbReference type="RefSeq" id="XP_005105211.1"/>
    </source>
</evidence>
<proteinExistence type="inferred from homology"/>
<dbReference type="InterPro" id="IPR036524">
    <property type="entry name" value="Frataxin/CyaY_sf"/>
</dbReference>
<dbReference type="PROSITE" id="PS50810">
    <property type="entry name" value="FRATAXIN_2"/>
    <property type="match status" value="1"/>
</dbReference>
<evidence type="ECO:0000256" key="5">
    <source>
        <dbReference type="ARBA" id="ARBA00022448"/>
    </source>
</evidence>
<keyword evidence="5" id="KW-0813">Transport</keyword>
<dbReference type="Pfam" id="PF01491">
    <property type="entry name" value="Frataxin_Cyay"/>
    <property type="match status" value="1"/>
</dbReference>
<keyword evidence="8" id="KW-0560">Oxidoreductase</keyword>
<comment type="subcellular location">
    <subcellularLocation>
        <location evidence="1">Mitochondrion</location>
    </subcellularLocation>
</comment>
<reference evidence="14" key="1">
    <citation type="submission" date="2025-08" db="UniProtKB">
        <authorList>
            <consortium name="RefSeq"/>
        </authorList>
    </citation>
    <scope>IDENTIFICATION</scope>
</reference>
<dbReference type="SUPFAM" id="SSF55387">
    <property type="entry name" value="Frataxin/Nqo15-like"/>
    <property type="match status" value="1"/>
</dbReference>
<gene>
    <name evidence="14" type="primary">LOC101850194</name>
</gene>
<comment type="similarity">
    <text evidence="2">Belongs to the frataxin family.</text>
</comment>
<evidence type="ECO:0000256" key="8">
    <source>
        <dbReference type="ARBA" id="ARBA00023002"/>
    </source>
</evidence>
<dbReference type="PANTHER" id="PTHR16821:SF2">
    <property type="entry name" value="FRATAXIN, MITOCHONDRIAL"/>
    <property type="match status" value="1"/>
</dbReference>
<dbReference type="EC" id="1.16.3.1" evidence="3"/>
<evidence type="ECO:0000256" key="3">
    <source>
        <dbReference type="ARBA" id="ARBA00013107"/>
    </source>
</evidence>
<dbReference type="SMART" id="SM01219">
    <property type="entry name" value="Frataxin_Cyay"/>
    <property type="match status" value="1"/>
</dbReference>
<dbReference type="RefSeq" id="XP_005105211.1">
    <property type="nucleotide sequence ID" value="XM_005105154.3"/>
</dbReference>
<keyword evidence="10" id="KW-0406">Ion transport</keyword>
<evidence type="ECO:0000256" key="11">
    <source>
        <dbReference type="ARBA" id="ARBA00023128"/>
    </source>
</evidence>
<evidence type="ECO:0000256" key="9">
    <source>
        <dbReference type="ARBA" id="ARBA00023004"/>
    </source>
</evidence>
<keyword evidence="4" id="KW-0409">Iron storage</keyword>
<dbReference type="Proteomes" id="UP000694888">
    <property type="component" value="Unplaced"/>
</dbReference>
<dbReference type="PANTHER" id="PTHR16821">
    <property type="entry name" value="FRATAXIN"/>
    <property type="match status" value="1"/>
</dbReference>
<comment type="catalytic activity">
    <reaction evidence="12">
        <text>4 Fe(2+) + O2 + 4 H(+) = 4 Fe(3+) + 2 H2O</text>
        <dbReference type="Rhea" id="RHEA:11148"/>
        <dbReference type="ChEBI" id="CHEBI:15377"/>
        <dbReference type="ChEBI" id="CHEBI:15378"/>
        <dbReference type="ChEBI" id="CHEBI:15379"/>
        <dbReference type="ChEBI" id="CHEBI:29033"/>
        <dbReference type="ChEBI" id="CHEBI:29034"/>
        <dbReference type="EC" id="1.16.3.1"/>
    </reaction>
</comment>
<evidence type="ECO:0000256" key="10">
    <source>
        <dbReference type="ARBA" id="ARBA00023065"/>
    </source>
</evidence>
<dbReference type="NCBIfam" id="TIGR03421">
    <property type="entry name" value="FeS_CyaY"/>
    <property type="match status" value="1"/>
</dbReference>
<name>A0ABM0JZI9_APLCA</name>
<keyword evidence="6" id="KW-0410">Iron transport</keyword>
<dbReference type="NCBIfam" id="TIGR03422">
    <property type="entry name" value="mito_frataxin"/>
    <property type="match status" value="1"/>
</dbReference>
<dbReference type="PRINTS" id="PR00904">
    <property type="entry name" value="FRATAXIN"/>
</dbReference>
<evidence type="ECO:0000256" key="1">
    <source>
        <dbReference type="ARBA" id="ARBA00004173"/>
    </source>
</evidence>
<dbReference type="GeneID" id="101850194"/>
<evidence type="ECO:0000256" key="2">
    <source>
        <dbReference type="ARBA" id="ARBA00008183"/>
    </source>
</evidence>
<keyword evidence="9" id="KW-0408">Iron</keyword>
<evidence type="ECO:0000256" key="4">
    <source>
        <dbReference type="ARBA" id="ARBA00022434"/>
    </source>
</evidence>
<dbReference type="InterPro" id="IPR002908">
    <property type="entry name" value="Frataxin/CyaY"/>
</dbReference>
<protein>
    <recommendedName>
        <fullName evidence="3">ferroxidase</fullName>
        <ecNumber evidence="3">1.16.3.1</ecNumber>
    </recommendedName>
</protein>